<evidence type="ECO:0000313" key="9">
    <source>
        <dbReference type="Proteomes" id="UP000192527"/>
    </source>
</evidence>
<accession>A0A1W5ZWG2</accession>
<keyword evidence="4 7" id="KW-0812">Transmembrane</keyword>
<feature type="transmembrane region" description="Helical" evidence="7">
    <location>
        <begin position="56"/>
        <end position="75"/>
    </location>
</feature>
<dbReference type="EMBL" id="CP020772">
    <property type="protein sequence ID" value="ARI77644.1"/>
    <property type="molecule type" value="Genomic_DNA"/>
</dbReference>
<evidence type="ECO:0000256" key="4">
    <source>
        <dbReference type="ARBA" id="ARBA00022692"/>
    </source>
</evidence>
<keyword evidence="3" id="KW-1003">Cell membrane</keyword>
<organism evidence="8 9">
    <name type="scientific">Halobacillus mangrovi</name>
    <dbReference type="NCBI Taxonomy" id="402384"/>
    <lineage>
        <taxon>Bacteria</taxon>
        <taxon>Bacillati</taxon>
        <taxon>Bacillota</taxon>
        <taxon>Bacilli</taxon>
        <taxon>Bacillales</taxon>
        <taxon>Bacillaceae</taxon>
        <taxon>Halobacillus</taxon>
    </lineage>
</organism>
<dbReference type="InterPro" id="IPR003317">
    <property type="entry name" value="Cyt-d_oxidase_su2"/>
</dbReference>
<keyword evidence="6 7" id="KW-0472">Membrane</keyword>
<comment type="similarity">
    <text evidence="2">Belongs to the cytochrome ubiquinol oxidase subunit 2 family.</text>
</comment>
<evidence type="ECO:0000256" key="2">
    <source>
        <dbReference type="ARBA" id="ARBA00007543"/>
    </source>
</evidence>
<feature type="transmembrane region" description="Helical" evidence="7">
    <location>
        <begin position="163"/>
        <end position="183"/>
    </location>
</feature>
<evidence type="ECO:0000313" key="8">
    <source>
        <dbReference type="EMBL" id="ARI77644.1"/>
    </source>
</evidence>
<reference evidence="8 9" key="1">
    <citation type="submission" date="2017-04" db="EMBL/GenBank/DDBJ databases">
        <title>The whole genome sequencing and assembly of Halobacillus mangrovi strain.</title>
        <authorList>
            <person name="Lee S.-J."/>
            <person name="Park M.-K."/>
            <person name="Kim J.-Y."/>
            <person name="Lee Y.-J."/>
            <person name="Yi H."/>
            <person name="Bahn Y.-S."/>
            <person name="Kim J.F."/>
            <person name="Lee D.-W."/>
        </authorList>
    </citation>
    <scope>NUCLEOTIDE SEQUENCE [LARGE SCALE GENOMIC DNA]</scope>
    <source>
        <strain evidence="8 9">KTB 131</strain>
    </source>
</reference>
<comment type="subcellular location">
    <subcellularLocation>
        <location evidence="1">Cell membrane</location>
        <topology evidence="1">Multi-pass membrane protein</topology>
    </subcellularLocation>
</comment>
<feature type="transmembrane region" description="Helical" evidence="7">
    <location>
        <begin position="6"/>
        <end position="35"/>
    </location>
</feature>
<feature type="transmembrane region" description="Helical" evidence="7">
    <location>
        <begin position="300"/>
        <end position="328"/>
    </location>
</feature>
<dbReference type="Pfam" id="PF02322">
    <property type="entry name" value="Cyt_bd_oxida_II"/>
    <property type="match status" value="1"/>
</dbReference>
<dbReference type="AlphaFoldDB" id="A0A1W5ZWG2"/>
<evidence type="ECO:0000256" key="7">
    <source>
        <dbReference type="SAM" id="Phobius"/>
    </source>
</evidence>
<name>A0A1W5ZWG2_9BACI</name>
<evidence type="ECO:0000256" key="6">
    <source>
        <dbReference type="ARBA" id="ARBA00023136"/>
    </source>
</evidence>
<keyword evidence="9" id="KW-1185">Reference proteome</keyword>
<sequence>MMSYELIGITVLWIFLYGYLIVASIDFGAGFFAFYAKATKKDHIINQLISRYLSPVWEVTNVFFVFFFVGLVGFFPDMAYYFGQSLLIPGSIAIVLIAIRGSFYAFESYGSKDNLVYMFFYGATGLLIPASLSTALTISEGGFIEETETGVHLLSGELLTSPYSWSVVFLAIVSVLYISSMFLTYYADRAGDQPALDLVRKYALFWSSPTIIASLTTFIALSQQNPEHYQRAIDLWWVFGISVAFFMVAVFLVYQGKNYGWAFIAVMFQFLVAFFGYGASHLPYLLNPYVTLSSGVTNETMAIALIVVFIAGLLLLIPSLVLLMRMFLFDADYVKGKK</sequence>
<proteinExistence type="inferred from homology"/>
<evidence type="ECO:0000256" key="5">
    <source>
        <dbReference type="ARBA" id="ARBA00022989"/>
    </source>
</evidence>
<feature type="transmembrane region" description="Helical" evidence="7">
    <location>
        <begin position="81"/>
        <end position="103"/>
    </location>
</feature>
<dbReference type="Proteomes" id="UP000192527">
    <property type="component" value="Chromosome"/>
</dbReference>
<feature type="transmembrane region" description="Helical" evidence="7">
    <location>
        <begin position="261"/>
        <end position="280"/>
    </location>
</feature>
<protein>
    <submittedName>
        <fullName evidence="8">Cytochrome D ubiquinol oxidase subunit II</fullName>
    </submittedName>
</protein>
<keyword evidence="5 7" id="KW-1133">Transmembrane helix</keyword>
<evidence type="ECO:0000256" key="3">
    <source>
        <dbReference type="ARBA" id="ARBA00022475"/>
    </source>
</evidence>
<feature type="transmembrane region" description="Helical" evidence="7">
    <location>
        <begin position="203"/>
        <end position="223"/>
    </location>
</feature>
<gene>
    <name evidence="8" type="ORF">HM131_12655</name>
</gene>
<feature type="transmembrane region" description="Helical" evidence="7">
    <location>
        <begin position="115"/>
        <end position="138"/>
    </location>
</feature>
<dbReference type="GO" id="GO:0005886">
    <property type="term" value="C:plasma membrane"/>
    <property type="evidence" value="ECO:0007669"/>
    <property type="project" value="UniProtKB-SubCell"/>
</dbReference>
<dbReference type="OrthoDB" id="2416742at2"/>
<dbReference type="STRING" id="402384.HM131_12655"/>
<feature type="transmembrane region" description="Helical" evidence="7">
    <location>
        <begin position="235"/>
        <end position="254"/>
    </location>
</feature>
<evidence type="ECO:0000256" key="1">
    <source>
        <dbReference type="ARBA" id="ARBA00004651"/>
    </source>
</evidence>
<dbReference type="KEGG" id="hmn:HM131_12655"/>